<reference evidence="1" key="1">
    <citation type="submission" date="2020-06" db="EMBL/GenBank/DDBJ databases">
        <authorList>
            <person name="Li T."/>
            <person name="Hu X."/>
            <person name="Zhang T."/>
            <person name="Song X."/>
            <person name="Zhang H."/>
            <person name="Dai N."/>
            <person name="Sheng W."/>
            <person name="Hou X."/>
            <person name="Wei L."/>
        </authorList>
    </citation>
    <scope>NUCLEOTIDE SEQUENCE</scope>
    <source>
        <strain evidence="1">KEN1</strain>
        <tissue evidence="1">Leaf</tissue>
    </source>
</reference>
<dbReference type="PANTHER" id="PTHR33116">
    <property type="entry name" value="REVERSE TRANSCRIPTASE ZINC-BINDING DOMAIN-CONTAINING PROTEIN-RELATED-RELATED"/>
    <property type="match status" value="1"/>
</dbReference>
<dbReference type="PANTHER" id="PTHR33116:SF86">
    <property type="entry name" value="REVERSE TRANSCRIPTASE DOMAIN-CONTAINING PROTEIN"/>
    <property type="match status" value="1"/>
</dbReference>
<gene>
    <name evidence="1" type="ORF">Slati_4249000</name>
</gene>
<dbReference type="AlphaFoldDB" id="A0AAW2TEP0"/>
<name>A0AAW2TEP0_9LAMI</name>
<protein>
    <submittedName>
        <fullName evidence="1">Uncharacterized protein</fullName>
    </submittedName>
</protein>
<sequence>MNQFLVEPYTADEFKCAVFGIFPLKSSGSDDDTLVFCEVKEEKLGEIKRIMEIYAWASGQVVNFKRSTMVVNFKRSTMVVSGKNVVERKRHLAKLLGVRLVANHDCYLGLSVMGGGLEVLFRNIRERYWERINGWNGKLLSQAGKGMLIKVVLQSLHNHAMSCF</sequence>
<reference evidence="1" key="2">
    <citation type="journal article" date="2024" name="Plant">
        <title>Genomic evolution and insights into agronomic trait innovations of Sesamum species.</title>
        <authorList>
            <person name="Miao H."/>
            <person name="Wang L."/>
            <person name="Qu L."/>
            <person name="Liu H."/>
            <person name="Sun Y."/>
            <person name="Le M."/>
            <person name="Wang Q."/>
            <person name="Wei S."/>
            <person name="Zheng Y."/>
            <person name="Lin W."/>
            <person name="Duan Y."/>
            <person name="Cao H."/>
            <person name="Xiong S."/>
            <person name="Wang X."/>
            <person name="Wei L."/>
            <person name="Li C."/>
            <person name="Ma Q."/>
            <person name="Ju M."/>
            <person name="Zhao R."/>
            <person name="Li G."/>
            <person name="Mu C."/>
            <person name="Tian Q."/>
            <person name="Mei H."/>
            <person name="Zhang T."/>
            <person name="Gao T."/>
            <person name="Zhang H."/>
        </authorList>
    </citation>
    <scope>NUCLEOTIDE SEQUENCE</scope>
    <source>
        <strain evidence="1">KEN1</strain>
    </source>
</reference>
<proteinExistence type="predicted"/>
<evidence type="ECO:0000313" key="1">
    <source>
        <dbReference type="EMBL" id="KAL0402191.1"/>
    </source>
</evidence>
<dbReference type="EMBL" id="JACGWN010000015">
    <property type="protein sequence ID" value="KAL0402191.1"/>
    <property type="molecule type" value="Genomic_DNA"/>
</dbReference>
<accession>A0AAW2TEP0</accession>
<organism evidence="1">
    <name type="scientific">Sesamum latifolium</name>
    <dbReference type="NCBI Taxonomy" id="2727402"/>
    <lineage>
        <taxon>Eukaryota</taxon>
        <taxon>Viridiplantae</taxon>
        <taxon>Streptophyta</taxon>
        <taxon>Embryophyta</taxon>
        <taxon>Tracheophyta</taxon>
        <taxon>Spermatophyta</taxon>
        <taxon>Magnoliopsida</taxon>
        <taxon>eudicotyledons</taxon>
        <taxon>Gunneridae</taxon>
        <taxon>Pentapetalae</taxon>
        <taxon>asterids</taxon>
        <taxon>lamiids</taxon>
        <taxon>Lamiales</taxon>
        <taxon>Pedaliaceae</taxon>
        <taxon>Sesamum</taxon>
    </lineage>
</organism>
<comment type="caution">
    <text evidence="1">The sequence shown here is derived from an EMBL/GenBank/DDBJ whole genome shotgun (WGS) entry which is preliminary data.</text>
</comment>